<dbReference type="EMBL" id="MCBR01006602">
    <property type="protein sequence ID" value="RKF77184.1"/>
    <property type="molecule type" value="Genomic_DNA"/>
</dbReference>
<dbReference type="Pfam" id="PF00098">
    <property type="entry name" value="zf-CCHC"/>
    <property type="match status" value="1"/>
</dbReference>
<dbReference type="Proteomes" id="UP000285405">
    <property type="component" value="Unassembled WGS sequence"/>
</dbReference>
<name>A0A420IRN7_9PEZI</name>
<dbReference type="GO" id="GO:0008270">
    <property type="term" value="F:zinc ion binding"/>
    <property type="evidence" value="ECO:0007669"/>
    <property type="project" value="UniProtKB-KW"/>
</dbReference>
<feature type="compositionally biased region" description="Basic and acidic residues" evidence="2">
    <location>
        <begin position="157"/>
        <end position="168"/>
    </location>
</feature>
<evidence type="ECO:0000313" key="4">
    <source>
        <dbReference type="EMBL" id="RKF77184.1"/>
    </source>
</evidence>
<protein>
    <recommendedName>
        <fullName evidence="3">CCHC-type domain-containing protein</fullName>
    </recommendedName>
</protein>
<feature type="domain" description="CCHC-type" evidence="3">
    <location>
        <begin position="180"/>
        <end position="195"/>
    </location>
</feature>
<feature type="non-terminal residue" evidence="4">
    <location>
        <position position="244"/>
    </location>
</feature>
<keyword evidence="1" id="KW-0862">Zinc</keyword>
<sequence>MLEGDFQIIQKFIDNTVASWPQALEATFQLMDRHGTMRRPVIQFARLSPFQSEGYANFAWRLRTAFQELPRQPYFDSTIRDMLFETVKTYMPSVWSTVQPKIRMPTAQLVEEIVIQAGQSAPYYQYEISPATPGAPGKAQIVQPNAISTNTGLSISDPRKDDQKAHEAEETEGAMQAGDRKCYECGKIGHLAKDCTLKKKSGYNSRTGGISGGYNRARSSGEKSEQVTIKGTLFHENKPRALSQ</sequence>
<dbReference type="SMART" id="SM00343">
    <property type="entry name" value="ZnF_C2HC"/>
    <property type="match status" value="1"/>
</dbReference>
<feature type="region of interest" description="Disordered" evidence="2">
    <location>
        <begin position="149"/>
        <end position="176"/>
    </location>
</feature>
<evidence type="ECO:0000313" key="5">
    <source>
        <dbReference type="Proteomes" id="UP000285405"/>
    </source>
</evidence>
<dbReference type="OrthoDB" id="7696379at2759"/>
<dbReference type="GO" id="GO:0003676">
    <property type="term" value="F:nucleic acid binding"/>
    <property type="evidence" value="ECO:0007669"/>
    <property type="project" value="InterPro"/>
</dbReference>
<feature type="region of interest" description="Disordered" evidence="2">
    <location>
        <begin position="205"/>
        <end position="244"/>
    </location>
</feature>
<comment type="caution">
    <text evidence="4">The sequence shown here is derived from an EMBL/GenBank/DDBJ whole genome shotgun (WGS) entry which is preliminary data.</text>
</comment>
<feature type="compositionally biased region" description="Basic and acidic residues" evidence="2">
    <location>
        <begin position="233"/>
        <end position="244"/>
    </location>
</feature>
<dbReference type="InterPro" id="IPR036875">
    <property type="entry name" value="Znf_CCHC_sf"/>
</dbReference>
<gene>
    <name evidence="4" type="ORF">GcC1_066034</name>
</gene>
<keyword evidence="1" id="KW-0479">Metal-binding</keyword>
<dbReference type="PROSITE" id="PS50158">
    <property type="entry name" value="ZF_CCHC"/>
    <property type="match status" value="1"/>
</dbReference>
<evidence type="ECO:0000256" key="1">
    <source>
        <dbReference type="PROSITE-ProRule" id="PRU00047"/>
    </source>
</evidence>
<dbReference type="Gene3D" id="4.10.60.10">
    <property type="entry name" value="Zinc finger, CCHC-type"/>
    <property type="match status" value="1"/>
</dbReference>
<dbReference type="SUPFAM" id="SSF57756">
    <property type="entry name" value="Retrovirus zinc finger-like domains"/>
    <property type="match status" value="1"/>
</dbReference>
<evidence type="ECO:0000256" key="2">
    <source>
        <dbReference type="SAM" id="MobiDB-lite"/>
    </source>
</evidence>
<dbReference type="AlphaFoldDB" id="A0A420IRN7"/>
<proteinExistence type="predicted"/>
<keyword evidence="1" id="KW-0863">Zinc-finger</keyword>
<organism evidence="4 5">
    <name type="scientific">Golovinomyces cichoracearum</name>
    <dbReference type="NCBI Taxonomy" id="62708"/>
    <lineage>
        <taxon>Eukaryota</taxon>
        <taxon>Fungi</taxon>
        <taxon>Dikarya</taxon>
        <taxon>Ascomycota</taxon>
        <taxon>Pezizomycotina</taxon>
        <taxon>Leotiomycetes</taxon>
        <taxon>Erysiphales</taxon>
        <taxon>Erysiphaceae</taxon>
        <taxon>Golovinomyces</taxon>
    </lineage>
</organism>
<evidence type="ECO:0000259" key="3">
    <source>
        <dbReference type="PROSITE" id="PS50158"/>
    </source>
</evidence>
<reference evidence="4 5" key="1">
    <citation type="journal article" date="2018" name="BMC Genomics">
        <title>Comparative genome analyses reveal sequence features reflecting distinct modes of host-adaptation between dicot and monocot powdery mildew.</title>
        <authorList>
            <person name="Wu Y."/>
            <person name="Ma X."/>
            <person name="Pan Z."/>
            <person name="Kale S.D."/>
            <person name="Song Y."/>
            <person name="King H."/>
            <person name="Zhang Q."/>
            <person name="Presley C."/>
            <person name="Deng X."/>
            <person name="Wei C.I."/>
            <person name="Xiao S."/>
        </authorList>
    </citation>
    <scope>NUCLEOTIDE SEQUENCE [LARGE SCALE GENOMIC DNA]</scope>
    <source>
        <strain evidence="4">UCSC1</strain>
    </source>
</reference>
<dbReference type="InterPro" id="IPR001878">
    <property type="entry name" value="Znf_CCHC"/>
</dbReference>
<accession>A0A420IRN7</accession>